<evidence type="ECO:0000259" key="2">
    <source>
        <dbReference type="Pfam" id="PF13845"/>
    </source>
</evidence>
<comment type="caution">
    <text evidence="3">The sequence shown here is derived from an EMBL/GenBank/DDBJ whole genome shotgun (WGS) entry which is preliminary data.</text>
</comment>
<proteinExistence type="predicted"/>
<dbReference type="Pfam" id="PF13845">
    <property type="entry name" value="Septum_form"/>
    <property type="match status" value="1"/>
</dbReference>
<evidence type="ECO:0000313" key="3">
    <source>
        <dbReference type="EMBL" id="MXG91089.1"/>
    </source>
</evidence>
<dbReference type="InterPro" id="IPR026004">
    <property type="entry name" value="Septum_form"/>
</dbReference>
<accession>A0A6L7F1I3</accession>
<gene>
    <name evidence="3" type="ORF">GRQ65_16190</name>
</gene>
<sequence>MGILGSGLRSGGPDTHRHSAARGSGSGSDLAAAAKEKGAPHDVVTVAHLDASPVRGSPAGTLGRVRPALLLAAATLLGTGLVAGCSSDGSETDARLVDSVEAPVQGACRVLEPDDVDQPSNASPVVDCAQPHTAETYAVGEVPAELADAGWDSEALGSWAYATCSGQFQQFLGADESTVMRTIVSWAWFRPSEKAWADGARWYRCDIVGGGEQSEAYVDLPTTAAGLLADRPDDAWMACVDGASVEASPKVPCTEPHNWRAVTTIKVGQPEDPYPGDRAVARTTEDYCYNSVAAWLGYPKEFDYGFTWFHQPEWDAGNRRSICWAATSG</sequence>
<dbReference type="AlphaFoldDB" id="A0A6L7F1I3"/>
<reference evidence="3 4" key="1">
    <citation type="submission" date="2019-12" db="EMBL/GenBank/DDBJ databases">
        <authorList>
            <person name="Kun Z."/>
        </authorList>
    </citation>
    <scope>NUCLEOTIDE SEQUENCE [LARGE SCALE GENOMIC DNA]</scope>
    <source>
        <strain evidence="3 4">YIM 123512</strain>
    </source>
</reference>
<feature type="domain" description="Septum formation-related" evidence="2">
    <location>
        <begin position="106"/>
        <end position="323"/>
    </location>
</feature>
<keyword evidence="4" id="KW-1185">Reference proteome</keyword>
<feature type="compositionally biased region" description="Gly residues" evidence="1">
    <location>
        <begin position="1"/>
        <end position="10"/>
    </location>
</feature>
<evidence type="ECO:0000256" key="1">
    <source>
        <dbReference type="SAM" id="MobiDB-lite"/>
    </source>
</evidence>
<protein>
    <recommendedName>
        <fullName evidence="2">Septum formation-related domain-containing protein</fullName>
    </recommendedName>
</protein>
<dbReference type="Proteomes" id="UP000473325">
    <property type="component" value="Unassembled WGS sequence"/>
</dbReference>
<organism evidence="3 4">
    <name type="scientific">Nocardioides flavescens</name>
    <dbReference type="NCBI Taxonomy" id="2691959"/>
    <lineage>
        <taxon>Bacteria</taxon>
        <taxon>Bacillati</taxon>
        <taxon>Actinomycetota</taxon>
        <taxon>Actinomycetes</taxon>
        <taxon>Propionibacteriales</taxon>
        <taxon>Nocardioidaceae</taxon>
        <taxon>Nocardioides</taxon>
    </lineage>
</organism>
<feature type="compositionally biased region" description="Low complexity" evidence="1">
    <location>
        <begin position="21"/>
        <end position="33"/>
    </location>
</feature>
<feature type="region of interest" description="Disordered" evidence="1">
    <location>
        <begin position="1"/>
        <end position="39"/>
    </location>
</feature>
<name>A0A6L7F1I3_9ACTN</name>
<evidence type="ECO:0000313" key="4">
    <source>
        <dbReference type="Proteomes" id="UP000473325"/>
    </source>
</evidence>
<dbReference type="EMBL" id="WUEK01000010">
    <property type="protein sequence ID" value="MXG91089.1"/>
    <property type="molecule type" value="Genomic_DNA"/>
</dbReference>